<dbReference type="Proteomes" id="UP000789920">
    <property type="component" value="Unassembled WGS sequence"/>
</dbReference>
<gene>
    <name evidence="1" type="ORF">RPERSI_LOCUS722</name>
</gene>
<protein>
    <submittedName>
        <fullName evidence="1">32254_t:CDS:1</fullName>
    </submittedName>
</protein>
<keyword evidence="2" id="KW-1185">Reference proteome</keyword>
<proteinExistence type="predicted"/>
<reference evidence="1" key="1">
    <citation type="submission" date="2021-06" db="EMBL/GenBank/DDBJ databases">
        <authorList>
            <person name="Kallberg Y."/>
            <person name="Tangrot J."/>
            <person name="Rosling A."/>
        </authorList>
    </citation>
    <scope>NUCLEOTIDE SEQUENCE</scope>
    <source>
        <strain evidence="1">MA461A</strain>
    </source>
</reference>
<comment type="caution">
    <text evidence="1">The sequence shown here is derived from an EMBL/GenBank/DDBJ whole genome shotgun (WGS) entry which is preliminary data.</text>
</comment>
<sequence length="940" mass="107062">MARRETAEVSLDAGSQPTQSLSTDNLQKPAGSSNNQISSEYQRSYQWKLPIVQVNKPPRAPSKSEYQREYCWKSAPSTPVKELLSDSKSSPQSSSPSTPKPVPQSVPQSSVIDNKSVDTTRLTDVSIKTLTTDDFNAVRRTPEPTKDINAVRRTPELTKDITNVLPVETNVKQNGTYTTEPDTLASNSGKFTSSAGIDKWKDGLRNSSNESNYDPIEKKIVVLEGSRLSKRSRCRSMYSLRDELKTKELANQLSDPYETEYKQQFVDWVEYYNHERKPLQRRGSWSAPLDNFKSLDGFDRNDSKSSEPRKHQPLINDSTSIKSNHSRGLMRPSTSAEFRNYRSDYNDVPSDKFSKLNLNDYYSSSQAKGTEIQKSKSSELQKFKSNEMQRTKSSGSSPLRNSVFSQNDLISQQDTPDYRRRNISAIELPGRPRNRDTHMDERRRDYEHLYDRCRDPMNTNRKDDYDKQQNDKSYNDRYNNNHLSNVDYNYYITERQLDNGYDIRYNKRDHDEYYKHGNRSAHISDKEHYGRHANGHSDGHSNGHSNGHSRNTSYSSTSDLDPSRSYVRSPLPNANPSYLDHLRHRPTASDSSSVSTPSSPATPNGFYDNDYRSRKSNGLDPRIYKEQTYSSAITSKSHMGPPKLNLPLDDDKERYYRSNPLSPSRNKFYLEDDKERYRQSPSRNKFYLEDRDDDDDISHYVSSKRSPQVPLPSILRDKSLAAKSPTPSTPRSYQSTYSSPPFTRAPSPTRNSYAKKHNNYYYETSSPTLSPTYSSRPPSRATSVSSHATSIEEESVILTDILRDADSLTLKNLTDQLKIFKHREIKPPTTKKNTSHSTPGTRRSSVTTTQNSSTKSTKGTKSSSVPGTPSSAQKKKSSKTTKSIPSKSSVTSSYREAYRDYTLDKRPEPTDFTAAREALSRAKLKVEEMLELVSNNGSLY</sequence>
<organism evidence="1 2">
    <name type="scientific">Racocetra persica</name>
    <dbReference type="NCBI Taxonomy" id="160502"/>
    <lineage>
        <taxon>Eukaryota</taxon>
        <taxon>Fungi</taxon>
        <taxon>Fungi incertae sedis</taxon>
        <taxon>Mucoromycota</taxon>
        <taxon>Glomeromycotina</taxon>
        <taxon>Glomeromycetes</taxon>
        <taxon>Diversisporales</taxon>
        <taxon>Gigasporaceae</taxon>
        <taxon>Racocetra</taxon>
    </lineage>
</organism>
<dbReference type="EMBL" id="CAJVQC010000574">
    <property type="protein sequence ID" value="CAG8474532.1"/>
    <property type="molecule type" value="Genomic_DNA"/>
</dbReference>
<evidence type="ECO:0000313" key="1">
    <source>
        <dbReference type="EMBL" id="CAG8474532.1"/>
    </source>
</evidence>
<evidence type="ECO:0000313" key="2">
    <source>
        <dbReference type="Proteomes" id="UP000789920"/>
    </source>
</evidence>
<accession>A0ACA9KJT6</accession>
<name>A0ACA9KJT6_9GLOM</name>